<reference evidence="1" key="1">
    <citation type="submission" date="2015-10" db="EMBL/GenBank/DDBJ databases">
        <authorList>
            <person name="Martinez-Garcia P.J."/>
            <person name="Crepeau M.W."/>
            <person name="Puiu D."/>
            <person name="Gonzalez-Ibeas D."/>
            <person name="Whalen J."/>
            <person name="Stevens K."/>
            <person name="Paul R."/>
            <person name="Butterfield T."/>
            <person name="Britton M."/>
            <person name="Reagan R."/>
            <person name="Chakraborty S."/>
            <person name="Walawage S.L."/>
            <person name="Vasquez-Gross H.A."/>
            <person name="Cardeno C."/>
            <person name="Famula R."/>
            <person name="Pratt K."/>
            <person name="Kuruganti S."/>
            <person name="Aradhya M.K."/>
            <person name="Leslie C.A."/>
            <person name="Dandekar A.M."/>
            <person name="Salzberg S.L."/>
            <person name="Wegrzyn J.L."/>
            <person name="Langley C.H."/>
            <person name="Neale D.B."/>
        </authorList>
    </citation>
    <scope>NUCLEOTIDE SEQUENCE</scope>
    <source>
        <tissue evidence="1">Leaves</tissue>
    </source>
</reference>
<dbReference type="EMBL" id="LIHL02000015">
    <property type="protein sequence ID" value="KAF5444905.1"/>
    <property type="molecule type" value="Genomic_DNA"/>
</dbReference>
<reference evidence="1" key="2">
    <citation type="submission" date="2020-03" db="EMBL/GenBank/DDBJ databases">
        <title>Walnut 2.0.</title>
        <authorList>
            <person name="Marrano A."/>
            <person name="Britton M."/>
            <person name="Zimin A.V."/>
            <person name="Zaini P.A."/>
            <person name="Workman R."/>
            <person name="Puiu D."/>
            <person name="Bianco L."/>
            <person name="Allen B.J."/>
            <person name="Troggio M."/>
            <person name="Leslie C.A."/>
            <person name="Timp W."/>
            <person name="Dendekar A."/>
            <person name="Salzberg S.L."/>
            <person name="Neale D.B."/>
        </authorList>
    </citation>
    <scope>NUCLEOTIDE SEQUENCE</scope>
    <source>
        <tissue evidence="1">Leaves</tissue>
    </source>
</reference>
<dbReference type="Proteomes" id="UP000619265">
    <property type="component" value="Unassembled WGS sequence"/>
</dbReference>
<evidence type="ECO:0000313" key="1">
    <source>
        <dbReference type="EMBL" id="KAF5444905.1"/>
    </source>
</evidence>
<name>A0A833T901_JUGRE</name>
<dbReference type="Gramene" id="Jr15_04650_p2">
    <property type="protein sequence ID" value="cds.Jr15_04650_p2"/>
    <property type="gene ID" value="Jr15_04650"/>
</dbReference>
<proteinExistence type="predicted"/>
<protein>
    <submittedName>
        <fullName evidence="1">Uncharacterized protein</fullName>
    </submittedName>
</protein>
<gene>
    <name evidence="1" type="ORF">F2P56_033997</name>
</gene>
<comment type="caution">
    <text evidence="1">The sequence shown here is derived from an EMBL/GenBank/DDBJ whole genome shotgun (WGS) entry which is preliminary data.</text>
</comment>
<evidence type="ECO:0000313" key="2">
    <source>
        <dbReference type="Proteomes" id="UP000619265"/>
    </source>
</evidence>
<organism evidence="1 2">
    <name type="scientific">Juglans regia</name>
    <name type="common">English walnut</name>
    <dbReference type="NCBI Taxonomy" id="51240"/>
    <lineage>
        <taxon>Eukaryota</taxon>
        <taxon>Viridiplantae</taxon>
        <taxon>Streptophyta</taxon>
        <taxon>Embryophyta</taxon>
        <taxon>Tracheophyta</taxon>
        <taxon>Spermatophyta</taxon>
        <taxon>Magnoliopsida</taxon>
        <taxon>eudicotyledons</taxon>
        <taxon>Gunneridae</taxon>
        <taxon>Pentapetalae</taxon>
        <taxon>rosids</taxon>
        <taxon>fabids</taxon>
        <taxon>Fagales</taxon>
        <taxon>Juglandaceae</taxon>
        <taxon>Juglans</taxon>
    </lineage>
</organism>
<accession>A0A833T901</accession>
<dbReference type="AlphaFoldDB" id="A0A833T901"/>
<sequence length="108" mass="12094">MLVHILEQFPQIEAFISIEYQILARTVDEVRSLGVVPKVIVNDIALAKVLNVLAGVHQAVQKNSVNCEVLLASLVALLECHTVQQQTSHQVVDGYVWHLNHSSLEFHF</sequence>